<dbReference type="InterPro" id="IPR035428">
    <property type="entry name" value="FANCF"/>
</dbReference>
<keyword evidence="3" id="KW-1185">Reference proteome</keyword>
<dbReference type="Proteomes" id="UP000887568">
    <property type="component" value="Unplaced"/>
</dbReference>
<dbReference type="PANTHER" id="PTHR14449">
    <property type="entry name" value="FANCONI ANEMIA GROUP F PROTEIN FANCF"/>
    <property type="match status" value="1"/>
</dbReference>
<dbReference type="EnsemblMetazoa" id="XM_038199815.1">
    <property type="protein sequence ID" value="XP_038055743.1"/>
    <property type="gene ID" value="LOC119727765"/>
</dbReference>
<dbReference type="OrthoDB" id="6429998at2759"/>
<dbReference type="RefSeq" id="XP_038055742.1">
    <property type="nucleotide sequence ID" value="XM_038199814.1"/>
</dbReference>
<evidence type="ECO:0000313" key="2">
    <source>
        <dbReference type="EnsemblMetazoa" id="XP_038055742.1"/>
    </source>
</evidence>
<dbReference type="Pfam" id="PF11107">
    <property type="entry name" value="FANCF"/>
    <property type="match status" value="1"/>
</dbReference>
<name>A0A913ZW38_PATMI</name>
<evidence type="ECO:0000313" key="3">
    <source>
        <dbReference type="Proteomes" id="UP000887568"/>
    </source>
</evidence>
<dbReference type="OMA" id="NTHAYVD"/>
<dbReference type="AlphaFoldDB" id="A0A913ZW38"/>
<protein>
    <submittedName>
        <fullName evidence="2">Uncharacterized protein</fullName>
    </submittedName>
</protein>
<proteinExistence type="predicted"/>
<accession>A0A913ZW38</accession>
<reference evidence="2" key="1">
    <citation type="submission" date="2022-11" db="UniProtKB">
        <authorList>
            <consortium name="EnsemblMetazoa"/>
        </authorList>
    </citation>
    <scope>IDENTIFICATION</scope>
</reference>
<dbReference type="GO" id="GO:0036297">
    <property type="term" value="P:interstrand cross-link repair"/>
    <property type="evidence" value="ECO:0007669"/>
    <property type="project" value="InterPro"/>
</dbReference>
<dbReference type="EnsemblMetazoa" id="XM_038199814.1">
    <property type="protein sequence ID" value="XP_038055742.1"/>
    <property type="gene ID" value="LOC119727765"/>
</dbReference>
<dbReference type="PANTHER" id="PTHR14449:SF2">
    <property type="entry name" value="FANCONI ANEMIA GROUP F PROTEIN"/>
    <property type="match status" value="1"/>
</dbReference>
<evidence type="ECO:0000256" key="1">
    <source>
        <dbReference type="SAM" id="MobiDB-lite"/>
    </source>
</evidence>
<organism evidence="2 3">
    <name type="scientific">Patiria miniata</name>
    <name type="common">Bat star</name>
    <name type="synonym">Asterina miniata</name>
    <dbReference type="NCBI Taxonomy" id="46514"/>
    <lineage>
        <taxon>Eukaryota</taxon>
        <taxon>Metazoa</taxon>
        <taxon>Echinodermata</taxon>
        <taxon>Eleutherozoa</taxon>
        <taxon>Asterozoa</taxon>
        <taxon>Asteroidea</taxon>
        <taxon>Valvatacea</taxon>
        <taxon>Valvatida</taxon>
        <taxon>Asterinidae</taxon>
        <taxon>Patiria</taxon>
    </lineage>
</organism>
<sequence>MNEIAKNAQTFLETLQSASGEEVEEWDTEALRRAIQWAKYFEEVHKKLANKPKSIQQLNRVLNLIGHLPGAGVSQSEVTFESLGQSVRLLLQALLQNTHLSSDLYREVINQYTQLDRGKSPDGNSASSSQCDEKEEGIQTNQILIQDVSRFAKAKAMRMHLLEMRLKLTQSLQEDLNIEGKSVHQVALETDASLLRDHLMHHLTGSRSLEKTKDYLDKRLHYVAKLPNGIETIDSILVLPGSENETEAMAFQQCEQFVSEWITKNRQQYIQENMDTG</sequence>
<feature type="region of interest" description="Disordered" evidence="1">
    <location>
        <begin position="115"/>
        <end position="137"/>
    </location>
</feature>
<dbReference type="GO" id="GO:0043240">
    <property type="term" value="C:Fanconi anaemia nuclear complex"/>
    <property type="evidence" value="ECO:0007669"/>
    <property type="project" value="InterPro"/>
</dbReference>
<dbReference type="GeneID" id="119727765"/>
<dbReference type="RefSeq" id="XP_038055743.1">
    <property type="nucleotide sequence ID" value="XM_038199815.1"/>
</dbReference>